<evidence type="ECO:0000256" key="1">
    <source>
        <dbReference type="SAM" id="MobiDB-lite"/>
    </source>
</evidence>
<gene>
    <name evidence="3" type="ORF">PCOR1329_LOCUS31819</name>
</gene>
<feature type="non-terminal residue" evidence="3">
    <location>
        <position position="731"/>
    </location>
</feature>
<dbReference type="EMBL" id="CAUYUJ010012669">
    <property type="protein sequence ID" value="CAK0834384.1"/>
    <property type="molecule type" value="Genomic_DNA"/>
</dbReference>
<sequence>MLPQSALTVISNLSPLFAFSSVRAQILPALDAAKNCFFQSQIMEYVWLGLLLGFLLGILAGLGLAWRIRGSWEHRILIMRCTAAEAESEGGVVATPALEAAGRIWYALAPDLDIYPHVLEVRDGGITGLAAFKNDDSIIPDSNEGKKWSARSAACGADWVPTPLEVMEALEFVQPEDTATDAGGRRRLKGKQATPGAIVPTTAAPATDFDAGGQELPGVSPLEWLGLASADGGADKRQLTSTEVDAYARTGDYVLARRGGGLLIAVAVDPAAPGSDFELGARLLLPMLDSKGARHLCFSRGALQLTESAWAGLPIIGPRTVKWRAEFPAHQDHPPRARHAKWAREAGLGPWGEGVQYHDLAMRTFDVGAVFDQANISEHAVCKLLARRAQMAEWRHRDGAIGRSKDALFDDQFFNMGTGGTRGLLMAPPELQERINGELHREAAILKEKRKVREERALARGGGGGGGAGGGGSSKSELQKKAQQQAAELKRLAASAGGKGGGRGGGRGSPAEPSGLAPCRAARSRVRRQGFIDNWMHEAPESLNLLAGAPAPEPELGASKAQSEGQCYVLRINEIEFLFRHLGHAASQIRPFSDQALIRDRVGYANFIADLISRGLVCLGKRRPHTVGVFFVWKSDKARLRMILDTRRVNSRFVEPACTQLATASAWSSMKVGSTAELNMAQADVDNAFYRISLPDGMCDHFALPAVRRSELVAALGPDVVVPDGGANISV</sequence>
<proteinExistence type="predicted"/>
<feature type="compositionally biased region" description="Gly residues" evidence="1">
    <location>
        <begin position="497"/>
        <end position="508"/>
    </location>
</feature>
<organism evidence="3 4">
    <name type="scientific">Prorocentrum cordatum</name>
    <dbReference type="NCBI Taxonomy" id="2364126"/>
    <lineage>
        <taxon>Eukaryota</taxon>
        <taxon>Sar</taxon>
        <taxon>Alveolata</taxon>
        <taxon>Dinophyceae</taxon>
        <taxon>Prorocentrales</taxon>
        <taxon>Prorocentraceae</taxon>
        <taxon>Prorocentrum</taxon>
    </lineage>
</organism>
<comment type="caution">
    <text evidence="3">The sequence shown here is derived from an EMBL/GenBank/DDBJ whole genome shotgun (WGS) entry which is preliminary data.</text>
</comment>
<evidence type="ECO:0000313" key="4">
    <source>
        <dbReference type="Proteomes" id="UP001189429"/>
    </source>
</evidence>
<feature type="compositionally biased region" description="Gly residues" evidence="1">
    <location>
        <begin position="460"/>
        <end position="473"/>
    </location>
</feature>
<dbReference type="InterPro" id="IPR043502">
    <property type="entry name" value="DNA/RNA_pol_sf"/>
</dbReference>
<dbReference type="Proteomes" id="UP001189429">
    <property type="component" value="Unassembled WGS sequence"/>
</dbReference>
<feature type="transmembrane region" description="Helical" evidence="2">
    <location>
        <begin position="48"/>
        <end position="66"/>
    </location>
</feature>
<evidence type="ECO:0000256" key="2">
    <source>
        <dbReference type="SAM" id="Phobius"/>
    </source>
</evidence>
<reference evidence="3" key="1">
    <citation type="submission" date="2023-10" db="EMBL/GenBank/DDBJ databases">
        <authorList>
            <person name="Chen Y."/>
            <person name="Shah S."/>
            <person name="Dougan E. K."/>
            <person name="Thang M."/>
            <person name="Chan C."/>
        </authorList>
    </citation>
    <scope>NUCLEOTIDE SEQUENCE [LARGE SCALE GENOMIC DNA]</scope>
</reference>
<keyword evidence="2" id="KW-0472">Membrane</keyword>
<evidence type="ECO:0000313" key="3">
    <source>
        <dbReference type="EMBL" id="CAK0834384.1"/>
    </source>
</evidence>
<feature type="region of interest" description="Disordered" evidence="1">
    <location>
        <begin position="457"/>
        <end position="520"/>
    </location>
</feature>
<accession>A0ABN9SR79</accession>
<keyword evidence="4" id="KW-1185">Reference proteome</keyword>
<dbReference type="SUPFAM" id="SSF56672">
    <property type="entry name" value="DNA/RNA polymerases"/>
    <property type="match status" value="1"/>
</dbReference>
<name>A0ABN9SR79_9DINO</name>
<keyword evidence="2" id="KW-0812">Transmembrane</keyword>
<feature type="compositionally biased region" description="Low complexity" evidence="1">
    <location>
        <begin position="481"/>
        <end position="496"/>
    </location>
</feature>
<keyword evidence="2" id="KW-1133">Transmembrane helix</keyword>
<protein>
    <submittedName>
        <fullName evidence="3">Uncharacterized protein</fullName>
    </submittedName>
</protein>